<protein>
    <submittedName>
        <fullName evidence="2">DinB family protein</fullName>
    </submittedName>
</protein>
<evidence type="ECO:0000259" key="1">
    <source>
        <dbReference type="Pfam" id="PF12867"/>
    </source>
</evidence>
<sequence length="158" mass="18504">MKSNRSEFMASRLQEVLLSGRWIAQTNIKEQIESISWQQANQKIGSLNTVALLTYHLNYYLAGILNVFNGGKLEIRDKYSFEMPPIQSETDWKKLKHQFVVNSEKFVAHVESMEDSQFDDYFVDEKYGTYQRNIEGVIEHSYYHLGQIVLINKMIQAE</sequence>
<evidence type="ECO:0000313" key="3">
    <source>
        <dbReference type="Proteomes" id="UP001595841"/>
    </source>
</evidence>
<dbReference type="Gene3D" id="1.20.120.450">
    <property type="entry name" value="dinb family like domain"/>
    <property type="match status" value="1"/>
</dbReference>
<accession>A0ABV8PMD2</accession>
<evidence type="ECO:0000313" key="2">
    <source>
        <dbReference type="EMBL" id="MFC4221354.1"/>
    </source>
</evidence>
<dbReference type="InterPro" id="IPR034660">
    <property type="entry name" value="DinB/YfiT-like"/>
</dbReference>
<dbReference type="Pfam" id="PF12867">
    <property type="entry name" value="DinB_2"/>
    <property type="match status" value="1"/>
</dbReference>
<feature type="domain" description="DinB-like" evidence="1">
    <location>
        <begin position="32"/>
        <end position="148"/>
    </location>
</feature>
<dbReference type="Proteomes" id="UP001595841">
    <property type="component" value="Unassembled WGS sequence"/>
</dbReference>
<keyword evidence="3" id="KW-1185">Reference proteome</keyword>
<organism evidence="2 3">
    <name type="scientific">Flagellimonas marina</name>
    <dbReference type="NCBI Taxonomy" id="1775168"/>
    <lineage>
        <taxon>Bacteria</taxon>
        <taxon>Pseudomonadati</taxon>
        <taxon>Bacteroidota</taxon>
        <taxon>Flavobacteriia</taxon>
        <taxon>Flavobacteriales</taxon>
        <taxon>Flavobacteriaceae</taxon>
        <taxon>Flagellimonas</taxon>
    </lineage>
</organism>
<dbReference type="EMBL" id="JBHSCL010000009">
    <property type="protein sequence ID" value="MFC4221354.1"/>
    <property type="molecule type" value="Genomic_DNA"/>
</dbReference>
<reference evidence="3" key="1">
    <citation type="journal article" date="2019" name="Int. J. Syst. Evol. Microbiol.">
        <title>The Global Catalogue of Microorganisms (GCM) 10K type strain sequencing project: providing services to taxonomists for standard genome sequencing and annotation.</title>
        <authorList>
            <consortium name="The Broad Institute Genomics Platform"/>
            <consortium name="The Broad Institute Genome Sequencing Center for Infectious Disease"/>
            <person name="Wu L."/>
            <person name="Ma J."/>
        </authorList>
    </citation>
    <scope>NUCLEOTIDE SEQUENCE [LARGE SCALE GENOMIC DNA]</scope>
    <source>
        <strain evidence="3">CGMCC 1.15774</strain>
    </source>
</reference>
<name>A0ABV8PMD2_9FLAO</name>
<comment type="caution">
    <text evidence="2">The sequence shown here is derived from an EMBL/GenBank/DDBJ whole genome shotgun (WGS) entry which is preliminary data.</text>
</comment>
<gene>
    <name evidence="2" type="ORF">ACFOWS_14475</name>
</gene>
<proteinExistence type="predicted"/>
<dbReference type="InterPro" id="IPR024775">
    <property type="entry name" value="DinB-like"/>
</dbReference>
<dbReference type="SUPFAM" id="SSF109854">
    <property type="entry name" value="DinB/YfiT-like putative metalloenzymes"/>
    <property type="match status" value="1"/>
</dbReference>
<dbReference type="RefSeq" id="WP_366586731.1">
    <property type="nucleotide sequence ID" value="NZ_JBHSCL010000009.1"/>
</dbReference>